<protein>
    <submittedName>
        <fullName evidence="5">Type II secretion system protein E</fullName>
    </submittedName>
</protein>
<dbReference type="SUPFAM" id="SSF52540">
    <property type="entry name" value="P-loop containing nucleoside triphosphate hydrolases"/>
    <property type="match status" value="1"/>
</dbReference>
<evidence type="ECO:0000313" key="5">
    <source>
        <dbReference type="EMBL" id="KPU44940.1"/>
    </source>
</evidence>
<feature type="domain" description="Bacterial type II secretion system protein E" evidence="4">
    <location>
        <begin position="380"/>
        <end position="394"/>
    </location>
</feature>
<evidence type="ECO:0000313" key="6">
    <source>
        <dbReference type="Proteomes" id="UP000050326"/>
    </source>
</evidence>
<dbReference type="FunFam" id="3.40.50.300:FF:000398">
    <property type="entry name" value="Type IV pilus assembly ATPase PilB"/>
    <property type="match status" value="1"/>
</dbReference>
<dbReference type="SMART" id="SM00382">
    <property type="entry name" value="AAA"/>
    <property type="match status" value="1"/>
</dbReference>
<evidence type="ECO:0000259" key="4">
    <source>
        <dbReference type="PROSITE" id="PS00662"/>
    </source>
</evidence>
<evidence type="ECO:0000256" key="3">
    <source>
        <dbReference type="ARBA" id="ARBA00022840"/>
    </source>
</evidence>
<comment type="caution">
    <text evidence="5">The sequence shown here is derived from an EMBL/GenBank/DDBJ whole genome shotgun (WGS) entry which is preliminary data.</text>
</comment>
<dbReference type="STRING" id="36849.OXPF_14180"/>
<dbReference type="PANTHER" id="PTHR30258:SF2">
    <property type="entry name" value="COMG OPERON PROTEIN 1"/>
    <property type="match status" value="1"/>
</dbReference>
<dbReference type="GO" id="GO:0005524">
    <property type="term" value="F:ATP binding"/>
    <property type="evidence" value="ECO:0007669"/>
    <property type="project" value="UniProtKB-KW"/>
</dbReference>
<organism evidence="5 6">
    <name type="scientific">Oxobacter pfennigii</name>
    <dbReference type="NCBI Taxonomy" id="36849"/>
    <lineage>
        <taxon>Bacteria</taxon>
        <taxon>Bacillati</taxon>
        <taxon>Bacillota</taxon>
        <taxon>Clostridia</taxon>
        <taxon>Eubacteriales</taxon>
        <taxon>Clostridiaceae</taxon>
        <taxon>Oxobacter</taxon>
    </lineage>
</organism>
<reference evidence="5 6" key="1">
    <citation type="submission" date="2015-09" db="EMBL/GenBank/DDBJ databases">
        <title>Genome sequence of Oxobacter pfennigii DSM 3222.</title>
        <authorList>
            <person name="Poehlein A."/>
            <person name="Bengelsdorf F.R."/>
            <person name="Schiel-Bengelsdorf B."/>
            <person name="Duerre P."/>
            <person name="Daniel R."/>
        </authorList>
    </citation>
    <scope>NUCLEOTIDE SEQUENCE [LARGE SCALE GENOMIC DNA]</scope>
    <source>
        <strain evidence="5 6">DSM 3222</strain>
    </source>
</reference>
<dbReference type="Gene3D" id="3.30.300.160">
    <property type="entry name" value="Type II secretion system, protein E, N-terminal domain"/>
    <property type="match status" value="1"/>
</dbReference>
<keyword evidence="2" id="KW-0547">Nucleotide-binding</keyword>
<dbReference type="GO" id="GO:0005886">
    <property type="term" value="C:plasma membrane"/>
    <property type="evidence" value="ECO:0007669"/>
    <property type="project" value="TreeGrafter"/>
</dbReference>
<dbReference type="EMBL" id="LKET01000028">
    <property type="protein sequence ID" value="KPU44940.1"/>
    <property type="molecule type" value="Genomic_DNA"/>
</dbReference>
<dbReference type="RefSeq" id="WP_054874490.1">
    <property type="nucleotide sequence ID" value="NZ_LKET01000028.1"/>
</dbReference>
<dbReference type="InterPro" id="IPR003593">
    <property type="entry name" value="AAA+_ATPase"/>
</dbReference>
<dbReference type="FunFam" id="3.30.300.160:FF:000002">
    <property type="entry name" value="Type II secretion system protein E"/>
    <property type="match status" value="1"/>
</dbReference>
<keyword evidence="3" id="KW-0067">ATP-binding</keyword>
<keyword evidence="6" id="KW-1185">Reference proteome</keyword>
<dbReference type="CDD" id="cd01129">
    <property type="entry name" value="PulE-GspE-like"/>
    <property type="match status" value="1"/>
</dbReference>
<gene>
    <name evidence="5" type="primary">epsE_1</name>
    <name evidence="5" type="ORF">OXPF_14180</name>
</gene>
<dbReference type="InterPro" id="IPR037257">
    <property type="entry name" value="T2SS_E_N_sf"/>
</dbReference>
<evidence type="ECO:0000256" key="2">
    <source>
        <dbReference type="ARBA" id="ARBA00022741"/>
    </source>
</evidence>
<accession>A0A0P8WAE9</accession>
<proteinExistence type="inferred from homology"/>
<dbReference type="Pfam" id="PF05157">
    <property type="entry name" value="MshEN"/>
    <property type="match status" value="1"/>
</dbReference>
<dbReference type="GO" id="GO:0016887">
    <property type="term" value="F:ATP hydrolysis activity"/>
    <property type="evidence" value="ECO:0007669"/>
    <property type="project" value="TreeGrafter"/>
</dbReference>
<dbReference type="AlphaFoldDB" id="A0A0P8WAE9"/>
<dbReference type="InterPro" id="IPR007831">
    <property type="entry name" value="T2SS_GspE_N"/>
</dbReference>
<dbReference type="Gene3D" id="3.40.50.300">
    <property type="entry name" value="P-loop containing nucleotide triphosphate hydrolases"/>
    <property type="match status" value="1"/>
</dbReference>
<comment type="similarity">
    <text evidence="1">Belongs to the GSP E family.</text>
</comment>
<dbReference type="PANTHER" id="PTHR30258">
    <property type="entry name" value="TYPE II SECRETION SYSTEM PROTEIN GSPE-RELATED"/>
    <property type="match status" value="1"/>
</dbReference>
<dbReference type="InterPro" id="IPR027417">
    <property type="entry name" value="P-loop_NTPase"/>
</dbReference>
<dbReference type="OrthoDB" id="9808272at2"/>
<dbReference type="PROSITE" id="PS00662">
    <property type="entry name" value="T2SP_E"/>
    <property type="match status" value="1"/>
</dbReference>
<dbReference type="PATRIC" id="fig|36849.3.peg.1505"/>
<evidence type="ECO:0000256" key="1">
    <source>
        <dbReference type="ARBA" id="ARBA00006611"/>
    </source>
</evidence>
<dbReference type="Pfam" id="PF00437">
    <property type="entry name" value="T2SSE"/>
    <property type="match status" value="1"/>
</dbReference>
<name>A0A0P8WAE9_9CLOT</name>
<dbReference type="SUPFAM" id="SSF160246">
    <property type="entry name" value="EspE N-terminal domain-like"/>
    <property type="match status" value="1"/>
</dbReference>
<dbReference type="Proteomes" id="UP000050326">
    <property type="component" value="Unassembled WGS sequence"/>
</dbReference>
<dbReference type="InterPro" id="IPR001482">
    <property type="entry name" value="T2SS/T4SS_dom"/>
</dbReference>
<dbReference type="Gene3D" id="3.30.450.90">
    <property type="match status" value="1"/>
</dbReference>
<sequence>MVKKLSKQNLENIFEGWGITRNDLNRASDIQRRTGKNLLDILVEEGILSEKELMSKLERYLGVKCVDLDEFSIREDAVLSVSEALASKYNLIPIDMTEEKIIVAMSNPFDFFALDDVKFSTGLDSQPVISSKKAIKKAIDKHYIRQNTKKAAEDLKKEYITKDEQELKDTSIEITDYAPAVRYVNNIINQAVRIRASDIHIEPGEKYFKIRFRIDGSLRDINKDSMDTYAAIITRIKIISELNIAEHRLPQDGRVIHTIDDKEIDMRVSVLPTIFGEKIVIRILSRNYLALNINDLGISSEDLFKIQNMIKAPHGIILITGPTGSGKSTTLYTLLNLLNTPDKNIITIEDPVEYMIEDASQVHVNNKSGLTFAAGLRAILRQDPDILMIGEIRDDETAEIAIRAAITGHLVLSTLHTNDAASSVTRLVDMGIKPYLISSSLIGTIAQRLVRKICPNCRYEYFADLNEKSILGLDFKKPYPIYKGRGCNLCNHTGYYLRTGIYEIMEFKKIHREALSKDAETEELREISIQNGMKTLRQNCTDLVLKGTTTIDELVRTTFMKE</sequence>